<gene>
    <name evidence="9" type="ORF">SAMN05216562_3099</name>
</gene>
<dbReference type="Pfam" id="PF00732">
    <property type="entry name" value="GMC_oxred_N"/>
    <property type="match status" value="1"/>
</dbReference>
<dbReference type="PANTHER" id="PTHR11552">
    <property type="entry name" value="GLUCOSE-METHANOL-CHOLINE GMC OXIDOREDUCTASE"/>
    <property type="match status" value="1"/>
</dbReference>
<name>A0A1H4B4C1_9GAMM</name>
<feature type="domain" description="Glucose-methanol-choline oxidoreductase N-terminal" evidence="7">
    <location>
        <begin position="83"/>
        <end position="106"/>
    </location>
</feature>
<dbReference type="AlphaFoldDB" id="A0A1H4B4C1"/>
<dbReference type="RefSeq" id="WP_091390741.1">
    <property type="nucleotide sequence ID" value="NZ_FNQO01000004.1"/>
</dbReference>
<protein>
    <submittedName>
        <fullName evidence="9">Choline dehydrogenase</fullName>
    </submittedName>
</protein>
<evidence type="ECO:0000313" key="9">
    <source>
        <dbReference type="EMBL" id="SEA43045.1"/>
    </source>
</evidence>
<feature type="binding site" evidence="5">
    <location>
        <position position="85"/>
    </location>
    <ligand>
        <name>FAD</name>
        <dbReference type="ChEBI" id="CHEBI:57692"/>
    </ligand>
</feature>
<dbReference type="InterPro" id="IPR007867">
    <property type="entry name" value="GMC_OxRtase_C"/>
</dbReference>
<evidence type="ECO:0000256" key="2">
    <source>
        <dbReference type="ARBA" id="ARBA00010790"/>
    </source>
</evidence>
<comment type="cofactor">
    <cofactor evidence="1 5">
        <name>FAD</name>
        <dbReference type="ChEBI" id="CHEBI:57692"/>
    </cofactor>
</comment>
<dbReference type="InterPro" id="IPR036188">
    <property type="entry name" value="FAD/NAD-bd_sf"/>
</dbReference>
<dbReference type="STRING" id="658218.SAMN05216562_3099"/>
<keyword evidence="4 5" id="KW-0274">FAD</keyword>
<comment type="similarity">
    <text evidence="2 6">Belongs to the GMC oxidoreductase family.</text>
</comment>
<keyword evidence="3 6" id="KW-0285">Flavoprotein</keyword>
<feature type="domain" description="Glucose-methanol-choline oxidoreductase N-terminal" evidence="8">
    <location>
        <begin position="257"/>
        <end position="271"/>
    </location>
</feature>
<organism evidence="9 10">
    <name type="scientific">Microbulbifer marinus</name>
    <dbReference type="NCBI Taxonomy" id="658218"/>
    <lineage>
        <taxon>Bacteria</taxon>
        <taxon>Pseudomonadati</taxon>
        <taxon>Pseudomonadota</taxon>
        <taxon>Gammaproteobacteria</taxon>
        <taxon>Cellvibrionales</taxon>
        <taxon>Microbulbiferaceae</taxon>
        <taxon>Microbulbifer</taxon>
    </lineage>
</organism>
<dbReference type="GO" id="GO:0050660">
    <property type="term" value="F:flavin adenine dinucleotide binding"/>
    <property type="evidence" value="ECO:0007669"/>
    <property type="project" value="InterPro"/>
</dbReference>
<dbReference type="Gene3D" id="3.50.50.60">
    <property type="entry name" value="FAD/NAD(P)-binding domain"/>
    <property type="match status" value="1"/>
</dbReference>
<dbReference type="PROSITE" id="PS00624">
    <property type="entry name" value="GMC_OXRED_2"/>
    <property type="match status" value="1"/>
</dbReference>
<evidence type="ECO:0000256" key="4">
    <source>
        <dbReference type="ARBA" id="ARBA00022827"/>
    </source>
</evidence>
<evidence type="ECO:0000256" key="3">
    <source>
        <dbReference type="ARBA" id="ARBA00022630"/>
    </source>
</evidence>
<dbReference type="SUPFAM" id="SSF54373">
    <property type="entry name" value="FAD-linked reductases, C-terminal domain"/>
    <property type="match status" value="1"/>
</dbReference>
<dbReference type="PIRSF" id="PIRSF000137">
    <property type="entry name" value="Alcohol_oxidase"/>
    <property type="match status" value="1"/>
</dbReference>
<proteinExistence type="inferred from homology"/>
<dbReference type="PROSITE" id="PS00623">
    <property type="entry name" value="GMC_OXRED_1"/>
    <property type="match status" value="1"/>
</dbReference>
<reference evidence="10" key="1">
    <citation type="submission" date="2016-10" db="EMBL/GenBank/DDBJ databases">
        <authorList>
            <person name="Varghese N."/>
            <person name="Submissions S."/>
        </authorList>
    </citation>
    <scope>NUCLEOTIDE SEQUENCE [LARGE SCALE GENOMIC DNA]</scope>
    <source>
        <strain evidence="10">CGMCC 1.10657</strain>
    </source>
</reference>
<evidence type="ECO:0000259" key="8">
    <source>
        <dbReference type="PROSITE" id="PS00624"/>
    </source>
</evidence>
<dbReference type="PANTHER" id="PTHR11552:SF147">
    <property type="entry name" value="CHOLINE DEHYDROGENASE, MITOCHONDRIAL"/>
    <property type="match status" value="1"/>
</dbReference>
<dbReference type="InterPro" id="IPR000172">
    <property type="entry name" value="GMC_OxRdtase_N"/>
</dbReference>
<dbReference type="SUPFAM" id="SSF51905">
    <property type="entry name" value="FAD/NAD(P)-binding domain"/>
    <property type="match status" value="1"/>
</dbReference>
<feature type="binding site" evidence="5">
    <location>
        <position position="222"/>
    </location>
    <ligand>
        <name>FAD</name>
        <dbReference type="ChEBI" id="CHEBI:57692"/>
    </ligand>
</feature>
<evidence type="ECO:0000256" key="6">
    <source>
        <dbReference type="RuleBase" id="RU003968"/>
    </source>
</evidence>
<evidence type="ECO:0000256" key="1">
    <source>
        <dbReference type="ARBA" id="ARBA00001974"/>
    </source>
</evidence>
<evidence type="ECO:0000259" key="7">
    <source>
        <dbReference type="PROSITE" id="PS00623"/>
    </source>
</evidence>
<dbReference type="EMBL" id="FNQO01000004">
    <property type="protein sequence ID" value="SEA43045.1"/>
    <property type="molecule type" value="Genomic_DNA"/>
</dbReference>
<accession>A0A1H4B4C1</accession>
<evidence type="ECO:0000313" key="10">
    <source>
        <dbReference type="Proteomes" id="UP000198658"/>
    </source>
</evidence>
<dbReference type="Gene3D" id="3.30.560.10">
    <property type="entry name" value="Glucose Oxidase, domain 3"/>
    <property type="match status" value="1"/>
</dbReference>
<evidence type="ECO:0000256" key="5">
    <source>
        <dbReference type="PIRSR" id="PIRSR000137-2"/>
    </source>
</evidence>
<dbReference type="Pfam" id="PF05199">
    <property type="entry name" value="GMC_oxred_C"/>
    <property type="match status" value="1"/>
</dbReference>
<dbReference type="GO" id="GO:0016614">
    <property type="term" value="F:oxidoreductase activity, acting on CH-OH group of donors"/>
    <property type="evidence" value="ECO:0007669"/>
    <property type="project" value="InterPro"/>
</dbReference>
<dbReference type="Proteomes" id="UP000198658">
    <property type="component" value="Unassembled WGS sequence"/>
</dbReference>
<keyword evidence="10" id="KW-1185">Reference proteome</keyword>
<dbReference type="OrthoDB" id="9785276at2"/>
<dbReference type="InterPro" id="IPR012132">
    <property type="entry name" value="GMC_OxRdtase"/>
</dbReference>
<sequence length="539" mass="60155">MTDISTFDYIIVGAGSAGCAIAHRLTSNPAINVLLLEAGGSDINPFVASPLGETAMLESKWDWDFPGEPEPMLNNSALKLARGKVLGGSSSINGQLAFRGHPEDYNAWEEMGNPGWGYKDVLPLFKRMETYEGGESEQRGGNGPLSVVNSTYSHPLWDAFIEAGEEMGFKRIDDFNSGDMDGFGYCQHTHYKYPLLRCSSSYAYLLKERRRPNLAIRKHSEVQRLIIEDGVAKGVTYKRKGVLHKAYAARELILSAGAYMSSKLLLLSGIGPKAEIESVGVQCINDLPGVGKNLKDQIGTFVQHYCKEPISYFKYTKLHNQIVGALEWMVLGKGPLTVFPMNCSAFLRSREDLKQPDVQFYMFPVAVNEHKDDTYDTKFHGFNIHWGAIHPESSGEITLRSNNPDDKPRIINNFFTNEKDRELNRWAYRKAREMMETSALSKFSAGEQTPVCETDEEIDELTSRYFANHYHAAGSNKMGPKSDPMAVVDHELKVHGIRNLRVADVSIMPRMVSGGFNIPTTMIGEKCSDMVLADYDKTA</sequence>